<dbReference type="EMBL" id="MBUA01000001">
    <property type="protein sequence ID" value="MBC6489458.1"/>
    <property type="molecule type" value="Genomic_DNA"/>
</dbReference>
<organism evidence="1 2">
    <name type="scientific">Flavihumibacter stibioxidans</name>
    <dbReference type="NCBI Taxonomy" id="1834163"/>
    <lineage>
        <taxon>Bacteria</taxon>
        <taxon>Pseudomonadati</taxon>
        <taxon>Bacteroidota</taxon>
        <taxon>Chitinophagia</taxon>
        <taxon>Chitinophagales</taxon>
        <taxon>Chitinophagaceae</taxon>
        <taxon>Flavihumibacter</taxon>
    </lineage>
</organism>
<accession>A0ABR7M4A7</accession>
<name>A0ABR7M4A7_9BACT</name>
<proteinExistence type="predicted"/>
<protein>
    <recommendedName>
        <fullName evidence="3">DUF2851 domain-containing protein</fullName>
    </recommendedName>
</protein>
<reference evidence="1 2" key="1">
    <citation type="submission" date="2016-07" db="EMBL/GenBank/DDBJ databases">
        <title>Genome analysis of Flavihumibacter stibioxidans YS-17.</title>
        <authorList>
            <person name="Shi K."/>
            <person name="Han Y."/>
            <person name="Wang G."/>
        </authorList>
    </citation>
    <scope>NUCLEOTIDE SEQUENCE [LARGE SCALE GENOMIC DNA]</scope>
    <source>
        <strain evidence="1 2">YS-17</strain>
    </source>
</reference>
<dbReference type="RefSeq" id="WP_187254819.1">
    <property type="nucleotide sequence ID" value="NZ_JBHULF010000006.1"/>
</dbReference>
<dbReference type="Proteomes" id="UP000765802">
    <property type="component" value="Unassembled WGS sequence"/>
</dbReference>
<sequence>MQERLLQFIWQEKYFNASELLTVTGEKLIIQDGGSFNTNQGPDFTNARILLDGTFWAGNIELHTKSSHWYQHRHEQDPNYRNIILHVVWEDDTPELSRSLPTLVLQNRVPSIMLSRYSDLMMQASAIACQHLVEDVPRDLWLHWKKDLLHQRLRRKAAMVLDLLKEARNHWEECHWWWTARHFGGPVNGAFFEQVARSISIKQLARHRNQVIQLEALLLGQANLLDESNSDPYVQLLQREFQYLREKYSLRQVHGRVQKLRMRPAAFPEVRLAQLAMLLHRGGQLHQRMIETTGLRELENLLDITANDFWHYHYTLQEATPYQPKHIGQEMGHQLIINAIVPLVYAAGLRQHQSLLQQRAVSWLEQITAEQNSLLRGWERAGVEIINAAESQAMTELKKCYCTAKRCLDCEIGKFLLNRS</sequence>
<evidence type="ECO:0000313" key="1">
    <source>
        <dbReference type="EMBL" id="MBC6489458.1"/>
    </source>
</evidence>
<keyword evidence="2" id="KW-1185">Reference proteome</keyword>
<dbReference type="InterPro" id="IPR021272">
    <property type="entry name" value="DUF2851"/>
</dbReference>
<comment type="caution">
    <text evidence="1">The sequence shown here is derived from an EMBL/GenBank/DDBJ whole genome shotgun (WGS) entry which is preliminary data.</text>
</comment>
<gene>
    <name evidence="1" type="ORF">BC349_00640</name>
</gene>
<dbReference type="Pfam" id="PF11013">
    <property type="entry name" value="DUF2851"/>
    <property type="match status" value="1"/>
</dbReference>
<evidence type="ECO:0008006" key="3">
    <source>
        <dbReference type="Google" id="ProtNLM"/>
    </source>
</evidence>
<evidence type="ECO:0000313" key="2">
    <source>
        <dbReference type="Proteomes" id="UP000765802"/>
    </source>
</evidence>